<sequence length="153" mass="16409">MLRTRAARVVAGVVIATTAAVAPMMTASPANAASKHIGVHGNELRCWGDGGVLCLYYNHTMTTGAFWGTAVNDSDLYNDKFWGGTGTGAGQVVKNNATAMSCSWYASQCFSYYNHGYAGNYDWEYGNEIGQLSYTWNNDASVEVITCGELSSC</sequence>
<feature type="signal peptide" evidence="1">
    <location>
        <begin position="1"/>
        <end position="32"/>
    </location>
</feature>
<dbReference type="Proteomes" id="UP000642748">
    <property type="component" value="Unassembled WGS sequence"/>
</dbReference>
<accession>A0A8J3QVN6</accession>
<evidence type="ECO:0008006" key="4">
    <source>
        <dbReference type="Google" id="ProtNLM"/>
    </source>
</evidence>
<protein>
    <recommendedName>
        <fullName evidence="4">Peptidase inhibitor family I36</fullName>
    </recommendedName>
</protein>
<reference evidence="2" key="1">
    <citation type="submission" date="2021-01" db="EMBL/GenBank/DDBJ databases">
        <title>Whole genome shotgun sequence of Rugosimonospora africana NBRC 104875.</title>
        <authorList>
            <person name="Komaki H."/>
            <person name="Tamura T."/>
        </authorList>
    </citation>
    <scope>NUCLEOTIDE SEQUENCE</scope>
    <source>
        <strain evidence="2">NBRC 104875</strain>
    </source>
</reference>
<name>A0A8J3QVN6_9ACTN</name>
<dbReference type="RefSeq" id="WP_203920792.1">
    <property type="nucleotide sequence ID" value="NZ_BONZ01000050.1"/>
</dbReference>
<feature type="chain" id="PRO_5035168181" description="Peptidase inhibitor family I36" evidence="1">
    <location>
        <begin position="33"/>
        <end position="153"/>
    </location>
</feature>
<proteinExistence type="predicted"/>
<dbReference type="AlphaFoldDB" id="A0A8J3QVN6"/>
<evidence type="ECO:0000313" key="2">
    <source>
        <dbReference type="EMBL" id="GIH17234.1"/>
    </source>
</evidence>
<dbReference type="EMBL" id="BONZ01000050">
    <property type="protein sequence ID" value="GIH17234.1"/>
    <property type="molecule type" value="Genomic_DNA"/>
</dbReference>
<keyword evidence="1" id="KW-0732">Signal</keyword>
<comment type="caution">
    <text evidence="2">The sequence shown here is derived from an EMBL/GenBank/DDBJ whole genome shotgun (WGS) entry which is preliminary data.</text>
</comment>
<organism evidence="2 3">
    <name type="scientific">Rugosimonospora africana</name>
    <dbReference type="NCBI Taxonomy" id="556532"/>
    <lineage>
        <taxon>Bacteria</taxon>
        <taxon>Bacillati</taxon>
        <taxon>Actinomycetota</taxon>
        <taxon>Actinomycetes</taxon>
        <taxon>Micromonosporales</taxon>
        <taxon>Micromonosporaceae</taxon>
        <taxon>Rugosimonospora</taxon>
    </lineage>
</organism>
<evidence type="ECO:0000313" key="3">
    <source>
        <dbReference type="Proteomes" id="UP000642748"/>
    </source>
</evidence>
<evidence type="ECO:0000256" key="1">
    <source>
        <dbReference type="SAM" id="SignalP"/>
    </source>
</evidence>
<gene>
    <name evidence="2" type="ORF">Raf01_54060</name>
</gene>
<keyword evidence="3" id="KW-1185">Reference proteome</keyword>